<dbReference type="Gramene" id="mRNA:HanXRQr2_Chr14g0636191">
    <property type="protein sequence ID" value="CDS:HanXRQr2_Chr14g0636191.1"/>
    <property type="gene ID" value="HanXRQr2_Chr14g0636191"/>
</dbReference>
<reference evidence="2" key="2">
    <citation type="submission" date="2020-06" db="EMBL/GenBank/DDBJ databases">
        <title>Helianthus annuus Genome sequencing and assembly Release 2.</title>
        <authorList>
            <person name="Gouzy J."/>
            <person name="Langlade N."/>
            <person name="Munos S."/>
        </authorList>
    </citation>
    <scope>NUCLEOTIDE SEQUENCE</scope>
    <source>
        <tissue evidence="2">Leaves</tissue>
    </source>
</reference>
<feature type="chain" id="PRO_5039914172" evidence="1">
    <location>
        <begin position="20"/>
        <end position="68"/>
    </location>
</feature>
<evidence type="ECO:0000313" key="3">
    <source>
        <dbReference type="Proteomes" id="UP000215914"/>
    </source>
</evidence>
<keyword evidence="1" id="KW-0732">Signal</keyword>
<sequence length="68" mass="7371">MRFIATVLLILGSSSLLFSSIDDKASIFKKSSFALYTSAYPPDPTKHALLKPFVACLMSLSGICKKSI</sequence>
<accession>A0A9K3H6X4</accession>
<evidence type="ECO:0000256" key="1">
    <source>
        <dbReference type="SAM" id="SignalP"/>
    </source>
</evidence>
<organism evidence="2 3">
    <name type="scientific">Helianthus annuus</name>
    <name type="common">Common sunflower</name>
    <dbReference type="NCBI Taxonomy" id="4232"/>
    <lineage>
        <taxon>Eukaryota</taxon>
        <taxon>Viridiplantae</taxon>
        <taxon>Streptophyta</taxon>
        <taxon>Embryophyta</taxon>
        <taxon>Tracheophyta</taxon>
        <taxon>Spermatophyta</taxon>
        <taxon>Magnoliopsida</taxon>
        <taxon>eudicotyledons</taxon>
        <taxon>Gunneridae</taxon>
        <taxon>Pentapetalae</taxon>
        <taxon>asterids</taxon>
        <taxon>campanulids</taxon>
        <taxon>Asterales</taxon>
        <taxon>Asteraceae</taxon>
        <taxon>Asteroideae</taxon>
        <taxon>Heliantheae alliance</taxon>
        <taxon>Heliantheae</taxon>
        <taxon>Helianthus</taxon>
    </lineage>
</organism>
<evidence type="ECO:0000313" key="2">
    <source>
        <dbReference type="EMBL" id="KAF5768416.1"/>
    </source>
</evidence>
<proteinExistence type="predicted"/>
<dbReference type="AlphaFoldDB" id="A0A9K3H6X4"/>
<feature type="signal peptide" evidence="1">
    <location>
        <begin position="1"/>
        <end position="19"/>
    </location>
</feature>
<reference evidence="2" key="1">
    <citation type="journal article" date="2017" name="Nature">
        <title>The sunflower genome provides insights into oil metabolism, flowering and Asterid evolution.</title>
        <authorList>
            <person name="Badouin H."/>
            <person name="Gouzy J."/>
            <person name="Grassa C.J."/>
            <person name="Murat F."/>
            <person name="Staton S.E."/>
            <person name="Cottret L."/>
            <person name="Lelandais-Briere C."/>
            <person name="Owens G.L."/>
            <person name="Carrere S."/>
            <person name="Mayjonade B."/>
            <person name="Legrand L."/>
            <person name="Gill N."/>
            <person name="Kane N.C."/>
            <person name="Bowers J.E."/>
            <person name="Hubner S."/>
            <person name="Bellec A."/>
            <person name="Berard A."/>
            <person name="Berges H."/>
            <person name="Blanchet N."/>
            <person name="Boniface M.C."/>
            <person name="Brunel D."/>
            <person name="Catrice O."/>
            <person name="Chaidir N."/>
            <person name="Claudel C."/>
            <person name="Donnadieu C."/>
            <person name="Faraut T."/>
            <person name="Fievet G."/>
            <person name="Helmstetter N."/>
            <person name="King M."/>
            <person name="Knapp S.J."/>
            <person name="Lai Z."/>
            <person name="Le Paslier M.C."/>
            <person name="Lippi Y."/>
            <person name="Lorenzon L."/>
            <person name="Mandel J.R."/>
            <person name="Marage G."/>
            <person name="Marchand G."/>
            <person name="Marquand E."/>
            <person name="Bret-Mestries E."/>
            <person name="Morien E."/>
            <person name="Nambeesan S."/>
            <person name="Nguyen T."/>
            <person name="Pegot-Espagnet P."/>
            <person name="Pouilly N."/>
            <person name="Raftis F."/>
            <person name="Sallet E."/>
            <person name="Schiex T."/>
            <person name="Thomas J."/>
            <person name="Vandecasteele C."/>
            <person name="Vares D."/>
            <person name="Vear F."/>
            <person name="Vautrin S."/>
            <person name="Crespi M."/>
            <person name="Mangin B."/>
            <person name="Burke J.M."/>
            <person name="Salse J."/>
            <person name="Munos S."/>
            <person name="Vincourt P."/>
            <person name="Rieseberg L.H."/>
            <person name="Langlade N.B."/>
        </authorList>
    </citation>
    <scope>NUCLEOTIDE SEQUENCE</scope>
    <source>
        <tissue evidence="2">Leaves</tissue>
    </source>
</reference>
<comment type="caution">
    <text evidence="2">The sequence shown here is derived from an EMBL/GenBank/DDBJ whole genome shotgun (WGS) entry which is preliminary data.</text>
</comment>
<protein>
    <submittedName>
        <fullName evidence="2">Uncharacterized protein</fullName>
    </submittedName>
</protein>
<gene>
    <name evidence="2" type="ORF">HanXRQr2_Chr14g0636191</name>
</gene>
<dbReference type="Proteomes" id="UP000215914">
    <property type="component" value="Unassembled WGS sequence"/>
</dbReference>
<dbReference type="EMBL" id="MNCJ02000329">
    <property type="protein sequence ID" value="KAF5768416.1"/>
    <property type="molecule type" value="Genomic_DNA"/>
</dbReference>
<keyword evidence="3" id="KW-1185">Reference proteome</keyword>
<name>A0A9K3H6X4_HELAN</name>